<evidence type="ECO:0000256" key="3">
    <source>
        <dbReference type="ARBA" id="ARBA00023004"/>
    </source>
</evidence>
<keyword evidence="4" id="KW-0411">Iron-sulfur</keyword>
<sequence length="114" mass="12624">MVFRKVSISTKIFEKTNSVVTWIAHKPVLLTKYNGDYFAMEAVCGHMGCAILNKVEGKEAVCPAHGARYDVTNGNKVSEPQIKPEAPCEYDSIGEPLKTFKVLENNGFLEVDTD</sequence>
<feature type="domain" description="Rieske" evidence="5">
    <location>
        <begin position="4"/>
        <end position="111"/>
    </location>
</feature>
<evidence type="ECO:0000256" key="4">
    <source>
        <dbReference type="ARBA" id="ARBA00023014"/>
    </source>
</evidence>
<dbReference type="AlphaFoldDB" id="Q97A02"/>
<dbReference type="eggNOG" id="arCOG02854">
    <property type="taxonomic scope" value="Archaea"/>
</dbReference>
<dbReference type="STRING" id="273116.gene:9381801"/>
<keyword evidence="3" id="KW-0408">Iron</keyword>
<evidence type="ECO:0000256" key="2">
    <source>
        <dbReference type="ARBA" id="ARBA00022723"/>
    </source>
</evidence>
<keyword evidence="2" id="KW-0479">Metal-binding</keyword>
<dbReference type="GO" id="GO:0046872">
    <property type="term" value="F:metal ion binding"/>
    <property type="evidence" value="ECO:0007669"/>
    <property type="project" value="UniProtKB-KW"/>
</dbReference>
<proteinExistence type="predicted"/>
<organism evidence="6 7">
    <name type="scientific">Thermoplasma volcanium (strain ATCC 51530 / DSM 4299 / JCM 9571 / NBRC 15438 / GSS1)</name>
    <dbReference type="NCBI Taxonomy" id="273116"/>
    <lineage>
        <taxon>Archaea</taxon>
        <taxon>Methanobacteriati</taxon>
        <taxon>Thermoplasmatota</taxon>
        <taxon>Thermoplasmata</taxon>
        <taxon>Thermoplasmatales</taxon>
        <taxon>Thermoplasmataceae</taxon>
        <taxon>Thermoplasma</taxon>
    </lineage>
</organism>
<dbReference type="GO" id="GO:0051537">
    <property type="term" value="F:2 iron, 2 sulfur cluster binding"/>
    <property type="evidence" value="ECO:0007669"/>
    <property type="project" value="UniProtKB-KW"/>
</dbReference>
<dbReference type="KEGG" id="tvo:TVG1030250"/>
<dbReference type="PhylomeDB" id="Q97A02"/>
<dbReference type="OrthoDB" id="6837at2157"/>
<dbReference type="PaxDb" id="273116-14325246"/>
<dbReference type="CDD" id="cd03467">
    <property type="entry name" value="Rieske"/>
    <property type="match status" value="1"/>
</dbReference>
<evidence type="ECO:0000313" key="7">
    <source>
        <dbReference type="Proteomes" id="UP000001017"/>
    </source>
</evidence>
<protein>
    <submittedName>
        <fullName evidence="6">Iron-sulfur protein</fullName>
    </submittedName>
</protein>
<dbReference type="SUPFAM" id="SSF50022">
    <property type="entry name" value="ISP domain"/>
    <property type="match status" value="1"/>
</dbReference>
<keyword evidence="1" id="KW-0001">2Fe-2S</keyword>
<dbReference type="Pfam" id="PF00355">
    <property type="entry name" value="Rieske"/>
    <property type="match status" value="1"/>
</dbReference>
<accession>Q97A02</accession>
<evidence type="ECO:0000313" key="6">
    <source>
        <dbReference type="EMBL" id="BAB60150.1"/>
    </source>
</evidence>
<evidence type="ECO:0000259" key="5">
    <source>
        <dbReference type="PROSITE" id="PS51296"/>
    </source>
</evidence>
<keyword evidence="7" id="KW-1185">Reference proteome</keyword>
<dbReference type="Gene3D" id="2.102.10.10">
    <property type="entry name" value="Rieske [2Fe-2S] iron-sulphur domain"/>
    <property type="match status" value="1"/>
</dbReference>
<dbReference type="InterPro" id="IPR036922">
    <property type="entry name" value="Rieske_2Fe-2S_sf"/>
</dbReference>
<dbReference type="Proteomes" id="UP000001017">
    <property type="component" value="Chromosome"/>
</dbReference>
<dbReference type="HOGENOM" id="CLU_055690_5_4_2"/>
<dbReference type="InterPro" id="IPR017941">
    <property type="entry name" value="Rieske_2Fe-2S"/>
</dbReference>
<reference evidence="6 7" key="1">
    <citation type="journal article" date="1999" name="Proc. Jpn. Acad.">
        <title>Determination of the complete genomic DNA sequence of Thermoplasma volvanium GSS1.</title>
        <authorList>
            <person name="Kawashima T."/>
            <person name="Yamamoto Y."/>
            <person name="Aramaki H."/>
            <person name="Nunoshiba T."/>
            <person name="Kawamoto T."/>
            <person name="Watanabe K."/>
            <person name="Yamazaki M."/>
            <person name="Kanehori K."/>
            <person name="Amano N."/>
            <person name="Ohya Y."/>
            <person name="Makino K."/>
            <person name="Suzuki M."/>
        </authorList>
    </citation>
    <scope>NUCLEOTIDE SEQUENCE [LARGE SCALE GENOMIC DNA]</scope>
    <source>
        <strain evidence="7">ATCC 51530 / DSM 4299 / JCM 9571 / NBRC 15438 / GSS1</strain>
    </source>
</reference>
<dbReference type="EMBL" id="BA000011">
    <property type="protein sequence ID" value="BAB60150.1"/>
    <property type="molecule type" value="Genomic_DNA"/>
</dbReference>
<reference evidence="6 7" key="2">
    <citation type="journal article" date="2000" name="Proc. Natl. Acad. Sci. U.S.A.">
        <title>Archaeal adaptation to higher temperatures revealed by genomic sequence of Thermoplasma volcanium.</title>
        <authorList>
            <person name="Kawashima T."/>
            <person name="Amano N."/>
            <person name="Koike H."/>
            <person name="Makino S."/>
            <person name="Higuchi S."/>
            <person name="Kawashima-Ohya Y."/>
            <person name="Watanabe K."/>
            <person name="Yamazaki M."/>
            <person name="Kanehori K."/>
            <person name="Kawamoto T."/>
            <person name="Nunoshiba T."/>
            <person name="Yamamoto Y."/>
            <person name="Aramaki H."/>
            <person name="Makino K."/>
            <person name="Suzuki M."/>
        </authorList>
    </citation>
    <scope>NUCLEOTIDE SEQUENCE [LARGE SCALE GENOMIC DNA]</scope>
    <source>
        <strain evidence="7">ATCC 51530 / DSM 4299 / JCM 9571 / NBRC 15438 / GSS1</strain>
    </source>
</reference>
<gene>
    <name evidence="6" type="ORF">TVG1030250</name>
</gene>
<evidence type="ECO:0000256" key="1">
    <source>
        <dbReference type="ARBA" id="ARBA00022714"/>
    </source>
</evidence>
<dbReference type="RefSeq" id="WP_010917236.1">
    <property type="nucleotide sequence ID" value="NC_002689.2"/>
</dbReference>
<name>Q97A02_THEVO</name>
<dbReference type="GeneID" id="1441118"/>
<dbReference type="PROSITE" id="PS51296">
    <property type="entry name" value="RIESKE"/>
    <property type="match status" value="1"/>
</dbReference>